<comment type="caution">
    <text evidence="1">The sequence shown here is derived from an EMBL/GenBank/DDBJ whole genome shotgun (WGS) entry which is preliminary data.</text>
</comment>
<evidence type="ECO:0000313" key="2">
    <source>
        <dbReference type="Proteomes" id="UP000024635"/>
    </source>
</evidence>
<organism evidence="1 2">
    <name type="scientific">Ancylostoma ceylanicum</name>
    <dbReference type="NCBI Taxonomy" id="53326"/>
    <lineage>
        <taxon>Eukaryota</taxon>
        <taxon>Metazoa</taxon>
        <taxon>Ecdysozoa</taxon>
        <taxon>Nematoda</taxon>
        <taxon>Chromadorea</taxon>
        <taxon>Rhabditida</taxon>
        <taxon>Rhabditina</taxon>
        <taxon>Rhabditomorpha</taxon>
        <taxon>Strongyloidea</taxon>
        <taxon>Ancylostomatidae</taxon>
        <taxon>Ancylostomatinae</taxon>
        <taxon>Ancylostoma</taxon>
    </lineage>
</organism>
<sequence>MGWDGVCACVFSRTEPMTPSSLASRISLGLPIVSGMVLVRLAEIARVEVRKCTNGKEMFTNAFWTQING</sequence>
<dbReference type="AlphaFoldDB" id="A0A016SZL7"/>
<name>A0A016SZL7_9BILA</name>
<keyword evidence="2" id="KW-1185">Reference proteome</keyword>
<dbReference type="Proteomes" id="UP000024635">
    <property type="component" value="Unassembled WGS sequence"/>
</dbReference>
<dbReference type="EMBL" id="JARK01001489">
    <property type="protein sequence ID" value="EYB96163.1"/>
    <property type="molecule type" value="Genomic_DNA"/>
</dbReference>
<accession>A0A016SZL7</accession>
<reference evidence="2" key="1">
    <citation type="journal article" date="2015" name="Nat. Genet.">
        <title>The genome and transcriptome of the zoonotic hookworm Ancylostoma ceylanicum identify infection-specific gene families.</title>
        <authorList>
            <person name="Schwarz E.M."/>
            <person name="Hu Y."/>
            <person name="Antoshechkin I."/>
            <person name="Miller M.M."/>
            <person name="Sternberg P.W."/>
            <person name="Aroian R.V."/>
        </authorList>
    </citation>
    <scope>NUCLEOTIDE SEQUENCE</scope>
    <source>
        <strain evidence="2">HY135</strain>
    </source>
</reference>
<evidence type="ECO:0000313" key="1">
    <source>
        <dbReference type="EMBL" id="EYB96163.1"/>
    </source>
</evidence>
<proteinExistence type="predicted"/>
<protein>
    <submittedName>
        <fullName evidence="1">Uncharacterized protein</fullName>
    </submittedName>
</protein>
<gene>
    <name evidence="1" type="primary">Acey_s0153.g2943</name>
    <name evidence="1" type="ORF">Y032_0153g2943</name>
</gene>